<dbReference type="AlphaFoldDB" id="A0A9X1IKD3"/>
<accession>A0A9X1IKD3</accession>
<dbReference type="SUPFAM" id="SSF52540">
    <property type="entry name" value="P-loop containing nucleoside triphosphate hydrolases"/>
    <property type="match status" value="2"/>
</dbReference>
<feature type="domain" description="TrwC relaxase" evidence="1">
    <location>
        <begin position="123"/>
        <end position="427"/>
    </location>
</feature>
<dbReference type="RefSeq" id="WP_226612859.1">
    <property type="nucleotide sequence ID" value="NZ_JAJAQI010000049.1"/>
</dbReference>
<dbReference type="EMBL" id="JAJAQI010000049">
    <property type="protein sequence ID" value="MCB4824675.1"/>
    <property type="molecule type" value="Genomic_DNA"/>
</dbReference>
<dbReference type="Pfam" id="PF08751">
    <property type="entry name" value="TrwC"/>
    <property type="match status" value="1"/>
</dbReference>
<evidence type="ECO:0000313" key="2">
    <source>
        <dbReference type="EMBL" id="MCB4824675.1"/>
    </source>
</evidence>
<reference evidence="2" key="1">
    <citation type="submission" date="2021-10" db="EMBL/GenBank/DDBJ databases">
        <title>Roseicella aerolatum sp. nov., isolated from aerosols of e-waste dismantling site.</title>
        <authorList>
            <person name="Qin T."/>
        </authorList>
    </citation>
    <scope>NUCLEOTIDE SEQUENCE</scope>
    <source>
        <strain evidence="2">GB24</strain>
    </source>
</reference>
<proteinExistence type="predicted"/>
<protein>
    <submittedName>
        <fullName evidence="2">Relaxase domain-containing protein</fullName>
    </submittedName>
</protein>
<dbReference type="Gene3D" id="2.30.30.940">
    <property type="match status" value="1"/>
</dbReference>
<gene>
    <name evidence="2" type="ORF">LHA35_23380</name>
</gene>
<dbReference type="Proteomes" id="UP001139311">
    <property type="component" value="Unassembled WGS sequence"/>
</dbReference>
<evidence type="ECO:0000313" key="3">
    <source>
        <dbReference type="Proteomes" id="UP001139311"/>
    </source>
</evidence>
<dbReference type="Pfam" id="PF13604">
    <property type="entry name" value="AAA_30"/>
    <property type="match status" value="1"/>
</dbReference>
<dbReference type="InterPro" id="IPR027417">
    <property type="entry name" value="P-loop_NTPase"/>
</dbReference>
<dbReference type="SUPFAM" id="SSF55464">
    <property type="entry name" value="Origin of replication-binding domain, RBD-like"/>
    <property type="match status" value="1"/>
</dbReference>
<comment type="caution">
    <text evidence="2">The sequence shown here is derived from an EMBL/GenBank/DDBJ whole genome shotgun (WGS) entry which is preliminary data.</text>
</comment>
<evidence type="ECO:0000259" key="1">
    <source>
        <dbReference type="Pfam" id="PF08751"/>
    </source>
</evidence>
<dbReference type="NCBIfam" id="NF041492">
    <property type="entry name" value="MobF"/>
    <property type="match status" value="1"/>
</dbReference>
<organism evidence="2 3">
    <name type="scientific">Roseicella aerolata</name>
    <dbReference type="NCBI Taxonomy" id="2883479"/>
    <lineage>
        <taxon>Bacteria</taxon>
        <taxon>Pseudomonadati</taxon>
        <taxon>Pseudomonadota</taxon>
        <taxon>Alphaproteobacteria</taxon>
        <taxon>Acetobacterales</taxon>
        <taxon>Roseomonadaceae</taxon>
        <taxon>Roseicella</taxon>
    </lineage>
</organism>
<sequence>MLTYSTIAAGEPASAGAMTDHLLTRTLPREVADLARYYTQGMDVAGSAEDRSVAELAEAMDKGNLSYSEAIAELMLRHADRGADPDDEEARLGDRLALALERRNFEAAYGPPMAEPRRDMHPLVARGLGLDPDRGVTRDEINALLAGRRADGARIEGKRYATARQVTDRRTGEVKDLTPIGSVDFCFTPDKSVSVAWAFARPAEAASIYAAHRDAAAEAMAAIEGRIGQARKGDGGRDGADPGHVGWIAFDHYTSRPTLWTARQEGGRTVTESVAVQVAGDPDLHTHFTVPNAVFCENGRVGSLDLDRLDGLIKEAGALYQAHLAANLRRLGAEVSLDPKTGMARLTAVPDHVRDHFSKRTLGGEEAARAYARTLGLDWDTLPPERRAGLLKAGVQGTPAGLDAAAREKLKKDDMADFADWRRQARELGWEYGGIEGPRRTGPGPTREERIARAYREALPWLEKELDRRAVVTGADARTAALRGLIAAGIEETADVGRVTALFRSEGVRQYGEATALVWGRAGERGEVGITTALHAADEAEFVRLARTAAGDRTGALRAGEIAAAVGRAGLAFEGEHGEAQRRAMHRLGEGGRLGVVVGAAGSGKTTLLQPLVAAWTGQGRAVHGVALAWRQADDLADAGIARENVRALSVFLDGAKAGAFDLDRRSVVVVDELGLLGTRQGLELLRLQEARGFRLAMLGDDRQCQAIEAGPIVDLVRRALGPDQVPEILTTVRQRAEREREIAGHWREGRAAEALAMKREDGTAEMVPGGYREATERVAALVGERLRANAGDPGYTLSVSAPTNADAHRLGLAIREVRQGLGQVGPDQVRVRAADRDGNAYEMALGPGDRVRLFASTRAEGERGSIGRNGSVLTVLSADAKGMRVRNASGREGRVAWSTLADRATGRVRLAYGEVMTTHTAQGSTATEHVHALPAGTKAVTGFAAYASGTRHRRASWLIVSAGAEHAEVVRRRPLNDARPVTEADAWANAARNLGRQPRQEGALEFLARAGEVRRGAARALRQGARPAERREANGLPPTTLERRLKGSREHLAATPIVARLAEAVRARGAFAERLSRLGAELAGAVRERLARLRGPAAERGREGPSMSLHR</sequence>
<dbReference type="Gene3D" id="3.40.50.300">
    <property type="entry name" value="P-loop containing nucleotide triphosphate hydrolases"/>
    <property type="match status" value="2"/>
</dbReference>
<name>A0A9X1IKD3_9PROT</name>
<keyword evidence="3" id="KW-1185">Reference proteome</keyword>
<dbReference type="InterPro" id="IPR014862">
    <property type="entry name" value="TrwC"/>
</dbReference>